<evidence type="ECO:0000256" key="3">
    <source>
        <dbReference type="ARBA" id="ARBA00023125"/>
    </source>
</evidence>
<dbReference type="SMART" id="SM01043">
    <property type="entry name" value="BTAD"/>
    <property type="match status" value="1"/>
</dbReference>
<dbReference type="Pfam" id="PF00486">
    <property type="entry name" value="Trans_reg_C"/>
    <property type="match status" value="1"/>
</dbReference>
<gene>
    <name evidence="7" type="ORF">SAMN04488074_10435</name>
</gene>
<sequence>MIFHVLGPLEAHSSTGAVVDLGTRKAGTVLGVLLLHPNAWVRTDELISATWQEHAVPAAAKANLKTYVSQLRRTLPPFGEGNRIEARPGAYRLRVGRDELDSDRAAELAANARAAIEAGDHLVAAGLLEDALALWRGRPFEGLALDEACTAAGRLDDLRHDLEESLAGARLASGRPAEAIATLRELTRHDPLREGAWALLVRTLNAAGRRGEAVAAYREARAVLADELGVEPGPELAGALTDGAARPRREMPRDVPAFVGRARELALLRRFPDGAPVVIDGMSGVGKTALAVHAAHRLTDDFPDGQLFVNLRAGAVAVRDALARMLRGLGISDVPANVDEQAALWRSELAGRRVLLVLDDAGDARQVLPLLPGDGQTAVLITTRHRGWRLPGETRISLEPLGRNESTALLRQAAGHRVGADPAAVVRACGGLPSALLAAAARFLSRPSWTVAALASWCAEPGRLLDGLMSSHPLLDAGAQRAFRSIGGLPLEFDCALAAHHIGVGQQDARALLEELVDHHLLDAPAIGRYRSHPLVRELARRAVPAVVLAA</sequence>
<dbReference type="Pfam" id="PF03704">
    <property type="entry name" value="BTAD"/>
    <property type="match status" value="1"/>
</dbReference>
<dbReference type="Proteomes" id="UP000199682">
    <property type="component" value="Unassembled WGS sequence"/>
</dbReference>
<evidence type="ECO:0000313" key="7">
    <source>
        <dbReference type="EMBL" id="SDK01612.1"/>
    </source>
</evidence>
<dbReference type="SUPFAM" id="SSF52540">
    <property type="entry name" value="P-loop containing nucleoside triphosphate hydrolases"/>
    <property type="match status" value="1"/>
</dbReference>
<dbReference type="SUPFAM" id="SSF46894">
    <property type="entry name" value="C-terminal effector domain of the bipartite response regulators"/>
    <property type="match status" value="1"/>
</dbReference>
<dbReference type="InterPro" id="IPR002182">
    <property type="entry name" value="NB-ARC"/>
</dbReference>
<dbReference type="InterPro" id="IPR001867">
    <property type="entry name" value="OmpR/PhoB-type_DNA-bd"/>
</dbReference>
<dbReference type="InterPro" id="IPR011990">
    <property type="entry name" value="TPR-like_helical_dom_sf"/>
</dbReference>
<dbReference type="InterPro" id="IPR036388">
    <property type="entry name" value="WH-like_DNA-bd_sf"/>
</dbReference>
<dbReference type="Gene3D" id="1.25.40.10">
    <property type="entry name" value="Tetratricopeptide repeat domain"/>
    <property type="match status" value="1"/>
</dbReference>
<dbReference type="Gene3D" id="1.10.10.10">
    <property type="entry name" value="Winged helix-like DNA-binding domain superfamily/Winged helix DNA-binding domain"/>
    <property type="match status" value="1"/>
</dbReference>
<dbReference type="PANTHER" id="PTHR35807:SF1">
    <property type="entry name" value="TRANSCRIPTIONAL REGULATOR REDD"/>
    <property type="match status" value="1"/>
</dbReference>
<proteinExistence type="inferred from homology"/>
<dbReference type="GO" id="GO:0043531">
    <property type="term" value="F:ADP binding"/>
    <property type="evidence" value="ECO:0007669"/>
    <property type="project" value="InterPro"/>
</dbReference>
<comment type="similarity">
    <text evidence="1">Belongs to the AfsR/DnrI/RedD regulatory family.</text>
</comment>
<dbReference type="GO" id="GO:0006355">
    <property type="term" value="P:regulation of DNA-templated transcription"/>
    <property type="evidence" value="ECO:0007669"/>
    <property type="project" value="InterPro"/>
</dbReference>
<dbReference type="InterPro" id="IPR051677">
    <property type="entry name" value="AfsR-DnrI-RedD_regulator"/>
</dbReference>
<feature type="domain" description="OmpR/PhoB-type" evidence="5">
    <location>
        <begin position="16"/>
        <end position="93"/>
    </location>
</feature>
<evidence type="ECO:0000259" key="5">
    <source>
        <dbReference type="SMART" id="SM00862"/>
    </source>
</evidence>
<dbReference type="InterPro" id="IPR027417">
    <property type="entry name" value="P-loop_NTPase"/>
</dbReference>
<evidence type="ECO:0000313" key="8">
    <source>
        <dbReference type="Proteomes" id="UP000199682"/>
    </source>
</evidence>
<evidence type="ECO:0000256" key="4">
    <source>
        <dbReference type="ARBA" id="ARBA00023163"/>
    </source>
</evidence>
<protein>
    <submittedName>
        <fullName evidence="7">DNA-binding transcriptional activator of the SARP family</fullName>
    </submittedName>
</protein>
<dbReference type="InterPro" id="IPR005158">
    <property type="entry name" value="BTAD"/>
</dbReference>
<dbReference type="PRINTS" id="PR00364">
    <property type="entry name" value="DISEASERSIST"/>
</dbReference>
<dbReference type="CDD" id="cd15831">
    <property type="entry name" value="BTAD"/>
    <property type="match status" value="1"/>
</dbReference>
<feature type="domain" description="Bacterial transcriptional activator" evidence="6">
    <location>
        <begin position="100"/>
        <end position="244"/>
    </location>
</feature>
<dbReference type="SUPFAM" id="SSF48452">
    <property type="entry name" value="TPR-like"/>
    <property type="match status" value="1"/>
</dbReference>
<name>A0A1G8YFI2_9PSEU</name>
<dbReference type="GO" id="GO:0003677">
    <property type="term" value="F:DNA binding"/>
    <property type="evidence" value="ECO:0007669"/>
    <property type="project" value="UniProtKB-KW"/>
</dbReference>
<dbReference type="AlphaFoldDB" id="A0A1G8YFI2"/>
<reference evidence="8" key="1">
    <citation type="submission" date="2016-10" db="EMBL/GenBank/DDBJ databases">
        <authorList>
            <person name="Varghese N."/>
            <person name="Submissions S."/>
        </authorList>
    </citation>
    <scope>NUCLEOTIDE SEQUENCE [LARGE SCALE GENOMIC DNA]</scope>
    <source>
        <strain evidence="8">DSM 44796</strain>
    </source>
</reference>
<dbReference type="Pfam" id="PF00931">
    <property type="entry name" value="NB-ARC"/>
    <property type="match status" value="1"/>
</dbReference>
<dbReference type="PANTHER" id="PTHR35807">
    <property type="entry name" value="TRANSCRIPTIONAL REGULATOR REDD-RELATED"/>
    <property type="match status" value="1"/>
</dbReference>
<dbReference type="InterPro" id="IPR016032">
    <property type="entry name" value="Sig_transdc_resp-reg_C-effctor"/>
</dbReference>
<keyword evidence="4" id="KW-0804">Transcription</keyword>
<evidence type="ECO:0000256" key="2">
    <source>
        <dbReference type="ARBA" id="ARBA00023015"/>
    </source>
</evidence>
<dbReference type="RefSeq" id="WP_090005675.1">
    <property type="nucleotide sequence ID" value="NZ_FNET01000004.1"/>
</dbReference>
<dbReference type="SMART" id="SM00862">
    <property type="entry name" value="Trans_reg_C"/>
    <property type="match status" value="1"/>
</dbReference>
<keyword evidence="3 7" id="KW-0238">DNA-binding</keyword>
<accession>A0A1G8YFI2</accession>
<keyword evidence="2" id="KW-0805">Transcription regulation</keyword>
<evidence type="ECO:0000256" key="1">
    <source>
        <dbReference type="ARBA" id="ARBA00005820"/>
    </source>
</evidence>
<dbReference type="EMBL" id="FNET01000004">
    <property type="protein sequence ID" value="SDK01612.1"/>
    <property type="molecule type" value="Genomic_DNA"/>
</dbReference>
<organism evidence="7 8">
    <name type="scientific">Lentzea albidocapillata subsp. violacea</name>
    <dbReference type="NCBI Taxonomy" id="128104"/>
    <lineage>
        <taxon>Bacteria</taxon>
        <taxon>Bacillati</taxon>
        <taxon>Actinomycetota</taxon>
        <taxon>Actinomycetes</taxon>
        <taxon>Pseudonocardiales</taxon>
        <taxon>Pseudonocardiaceae</taxon>
        <taxon>Lentzea</taxon>
    </lineage>
</organism>
<evidence type="ECO:0000259" key="6">
    <source>
        <dbReference type="SMART" id="SM01043"/>
    </source>
</evidence>
<dbReference type="GO" id="GO:0000160">
    <property type="term" value="P:phosphorelay signal transduction system"/>
    <property type="evidence" value="ECO:0007669"/>
    <property type="project" value="InterPro"/>
</dbReference>